<evidence type="ECO:0000256" key="9">
    <source>
        <dbReference type="ARBA" id="ARBA00023136"/>
    </source>
</evidence>
<gene>
    <name evidence="13" type="ORF">FC70_GL000486</name>
</gene>
<keyword evidence="5" id="KW-0813">Transport</keyword>
<proteinExistence type="inferred from homology"/>
<comment type="function">
    <text evidence="10">Part of the ABC transporter complex hrt involved in hemin import. Responsible for the translocation of the substrate across the membrane.</text>
</comment>
<keyword evidence="7 11" id="KW-0812">Transmembrane</keyword>
<evidence type="ECO:0000256" key="11">
    <source>
        <dbReference type="SAM" id="Phobius"/>
    </source>
</evidence>
<keyword evidence="6" id="KW-1003">Cell membrane</keyword>
<evidence type="ECO:0000256" key="10">
    <source>
        <dbReference type="ARBA" id="ARBA00024973"/>
    </source>
</evidence>
<evidence type="ECO:0000256" key="4">
    <source>
        <dbReference type="ARBA" id="ARBA00016962"/>
    </source>
</evidence>
<feature type="transmembrane region" description="Helical" evidence="11">
    <location>
        <begin position="289"/>
        <end position="314"/>
    </location>
</feature>
<comment type="subcellular location">
    <subcellularLocation>
        <location evidence="1">Cell membrane</location>
        <topology evidence="1">Multi-pass membrane protein</topology>
    </subcellularLocation>
</comment>
<keyword evidence="9 11" id="KW-0472">Membrane</keyword>
<dbReference type="InterPro" id="IPR003838">
    <property type="entry name" value="ABC3_permease_C"/>
</dbReference>
<evidence type="ECO:0000256" key="3">
    <source>
        <dbReference type="ARBA" id="ARBA00011131"/>
    </source>
</evidence>
<sequence length="365" mass="39542">MYSKFAELQQIQEEQMFLAIREIKKEKLRYGLILTVVVLISYLIFILSALALGLATANTAAVDSWQSKSFVMTKDANGNAGQSLLTTKQVDQLSDDKTATLGITPVNMKIGGKRESAQFVGMNNDEYISKNLQLTKGHLPKAANEVVLADSVDKDIYGMGDKISIGLSDTKYKIVGYAKNATYNTAPVIYGALAQWRVIKGVSDQFQGSVVTSKTSQSVDDKALKTYSYQAFINKLPGYTPQKATFGLMIGFLIVISLIVITIFLYILTVQKLPNLAVLRAQGIPNRFLAQNTLFETFFIMATGIVVGAVLSALTEFGIPDSVPMAFDWGLMGLIAAGLMVTGLLGAIIPIRVISKIDPVSVIGG</sequence>
<comment type="similarity">
    <text evidence="2">Belongs to the ABC-4 integral membrane protein family. HrtB subfamily.</text>
</comment>
<dbReference type="Pfam" id="PF02687">
    <property type="entry name" value="FtsX"/>
    <property type="match status" value="1"/>
</dbReference>
<evidence type="ECO:0000256" key="6">
    <source>
        <dbReference type="ARBA" id="ARBA00022475"/>
    </source>
</evidence>
<dbReference type="Proteomes" id="UP000051697">
    <property type="component" value="Unassembled WGS sequence"/>
</dbReference>
<evidence type="ECO:0000256" key="1">
    <source>
        <dbReference type="ARBA" id="ARBA00004651"/>
    </source>
</evidence>
<keyword evidence="8 11" id="KW-1133">Transmembrane helix</keyword>
<reference evidence="13 14" key="1">
    <citation type="journal article" date="2015" name="Genome Announc.">
        <title>Expanding the biotechnology potential of lactobacilli through comparative genomics of 213 strains and associated genera.</title>
        <authorList>
            <person name="Sun Z."/>
            <person name="Harris H.M."/>
            <person name="McCann A."/>
            <person name="Guo C."/>
            <person name="Argimon S."/>
            <person name="Zhang W."/>
            <person name="Yang X."/>
            <person name="Jeffery I.B."/>
            <person name="Cooney J.C."/>
            <person name="Kagawa T.F."/>
            <person name="Liu W."/>
            <person name="Song Y."/>
            <person name="Salvetti E."/>
            <person name="Wrobel A."/>
            <person name="Rasinkangas P."/>
            <person name="Parkhill J."/>
            <person name="Rea M.C."/>
            <person name="O'Sullivan O."/>
            <person name="Ritari J."/>
            <person name="Douillard F.P."/>
            <person name="Paul Ross R."/>
            <person name="Yang R."/>
            <person name="Briner A.E."/>
            <person name="Felis G.E."/>
            <person name="de Vos W.M."/>
            <person name="Barrangou R."/>
            <person name="Klaenhammer T.R."/>
            <person name="Caufield P.W."/>
            <person name="Cui Y."/>
            <person name="Zhang H."/>
            <person name="O'Toole P.W."/>
        </authorList>
    </citation>
    <scope>NUCLEOTIDE SEQUENCE [LARGE SCALE GENOMIC DNA]</scope>
    <source>
        <strain evidence="13 14">DSM 15707</strain>
    </source>
</reference>
<keyword evidence="14" id="KW-1185">Reference proteome</keyword>
<accession>A0A0R1RIC1</accession>
<feature type="transmembrane region" description="Helical" evidence="11">
    <location>
        <begin position="246"/>
        <end position="268"/>
    </location>
</feature>
<evidence type="ECO:0000313" key="13">
    <source>
        <dbReference type="EMBL" id="KRL56470.1"/>
    </source>
</evidence>
<evidence type="ECO:0000256" key="5">
    <source>
        <dbReference type="ARBA" id="ARBA00022448"/>
    </source>
</evidence>
<dbReference type="InterPro" id="IPR051125">
    <property type="entry name" value="ABC-4/HrtB_transporter"/>
</dbReference>
<feature type="transmembrane region" description="Helical" evidence="11">
    <location>
        <begin position="326"/>
        <end position="349"/>
    </location>
</feature>
<evidence type="ECO:0000313" key="14">
    <source>
        <dbReference type="Proteomes" id="UP000051697"/>
    </source>
</evidence>
<feature type="domain" description="ABC3 transporter permease C-terminal" evidence="12">
    <location>
        <begin position="248"/>
        <end position="359"/>
    </location>
</feature>
<evidence type="ECO:0000256" key="8">
    <source>
        <dbReference type="ARBA" id="ARBA00022989"/>
    </source>
</evidence>
<dbReference type="PATRIC" id="fig|1423778.4.peg.506"/>
<dbReference type="PANTHER" id="PTHR43738:SF1">
    <property type="entry name" value="HEMIN TRANSPORT SYSTEM PERMEASE PROTEIN HRTB-RELATED"/>
    <property type="match status" value="1"/>
</dbReference>
<comment type="caution">
    <text evidence="13">The sequence shown here is derived from an EMBL/GenBank/DDBJ whole genome shotgun (WGS) entry which is preliminary data.</text>
</comment>
<name>A0A0R1RIC1_9LACO</name>
<comment type="subunit">
    <text evidence="3">The complex is composed of two ATP-binding proteins (HrtA), two transmembrane proteins (HrtB) and a solute-binding protein.</text>
</comment>
<dbReference type="PANTHER" id="PTHR43738">
    <property type="entry name" value="ABC TRANSPORTER, MEMBRANE PROTEIN"/>
    <property type="match status" value="1"/>
</dbReference>
<dbReference type="EMBL" id="AZFE01000027">
    <property type="protein sequence ID" value="KRL56470.1"/>
    <property type="molecule type" value="Genomic_DNA"/>
</dbReference>
<dbReference type="GO" id="GO:0005886">
    <property type="term" value="C:plasma membrane"/>
    <property type="evidence" value="ECO:0007669"/>
    <property type="project" value="UniProtKB-SubCell"/>
</dbReference>
<feature type="transmembrane region" description="Helical" evidence="11">
    <location>
        <begin position="30"/>
        <end position="54"/>
    </location>
</feature>
<evidence type="ECO:0000256" key="2">
    <source>
        <dbReference type="ARBA" id="ARBA00008697"/>
    </source>
</evidence>
<evidence type="ECO:0000256" key="7">
    <source>
        <dbReference type="ARBA" id="ARBA00022692"/>
    </source>
</evidence>
<dbReference type="STRING" id="1423778.FC70_GL000486"/>
<dbReference type="AlphaFoldDB" id="A0A0R1RIC1"/>
<evidence type="ECO:0000259" key="12">
    <source>
        <dbReference type="Pfam" id="PF02687"/>
    </source>
</evidence>
<organism evidence="13 14">
    <name type="scientific">Paucilactobacillus oligofermentans DSM 15707 = LMG 22743</name>
    <dbReference type="NCBI Taxonomy" id="1423778"/>
    <lineage>
        <taxon>Bacteria</taxon>
        <taxon>Bacillati</taxon>
        <taxon>Bacillota</taxon>
        <taxon>Bacilli</taxon>
        <taxon>Lactobacillales</taxon>
        <taxon>Lactobacillaceae</taxon>
        <taxon>Paucilactobacillus</taxon>
    </lineage>
</organism>
<protein>
    <recommendedName>
        <fullName evidence="4">Putative hemin transport system permease protein HrtB</fullName>
    </recommendedName>
</protein>